<organism evidence="1 2">
    <name type="scientific">Holotrichia oblita</name>
    <name type="common">Chafer beetle</name>
    <dbReference type="NCBI Taxonomy" id="644536"/>
    <lineage>
        <taxon>Eukaryota</taxon>
        <taxon>Metazoa</taxon>
        <taxon>Ecdysozoa</taxon>
        <taxon>Arthropoda</taxon>
        <taxon>Hexapoda</taxon>
        <taxon>Insecta</taxon>
        <taxon>Pterygota</taxon>
        <taxon>Neoptera</taxon>
        <taxon>Endopterygota</taxon>
        <taxon>Coleoptera</taxon>
        <taxon>Polyphaga</taxon>
        <taxon>Scarabaeiformia</taxon>
        <taxon>Scarabaeidae</taxon>
        <taxon>Melolonthinae</taxon>
        <taxon>Holotrichia</taxon>
    </lineage>
</organism>
<protein>
    <submittedName>
        <fullName evidence="1">Aldo/keto reductase</fullName>
    </submittedName>
</protein>
<evidence type="ECO:0000313" key="2">
    <source>
        <dbReference type="Proteomes" id="UP001056778"/>
    </source>
</evidence>
<gene>
    <name evidence="1" type="ORF">MML48_6g00006791</name>
</gene>
<accession>A0ACB9SYW0</accession>
<reference evidence="1" key="1">
    <citation type="submission" date="2022-04" db="EMBL/GenBank/DDBJ databases">
        <title>Chromosome-scale genome assembly of Holotrichia oblita Faldermann.</title>
        <authorList>
            <person name="Rongchong L."/>
        </authorList>
    </citation>
    <scope>NUCLEOTIDE SEQUENCE</scope>
    <source>
        <strain evidence="1">81SQS9</strain>
    </source>
</reference>
<proteinExistence type="predicted"/>
<dbReference type="Proteomes" id="UP001056778">
    <property type="component" value="Chromosome 6"/>
</dbReference>
<sequence>MTNKVPSVTFNNGQKIPIFGLGTWKSKPGEVTQAVKDAIDAGYRHIDCAHLYDNEKEVGAAIAEKIRDGTIKREDLFITSKLWNTFHRPDLVEGAIKITLNDLGLEYVDLYLVHWPTAYKEGGSLFPEKDGKIEFSYVDYIDTWKAMEKLVGKGYTKSIGISNFNKKQVERILAEAKIKPVNNQVECHPYLNQRKLIDFCQAHGITITAYSPLGSPDRPWAKPDDVRLMDDSKLKQLATKYNKTVAQILLRYQVQRGVITVPKSSEPGKVTQAVKDAIDIGYRHIDCAHVYGNEPEVGAGIAAKIKEGVVKREDLYITSKLWNTYHRAEAVESALKVTLKNLGLDYLDLYLVHWPFGFKEGDDVFPTGPEGKILFSDIDYIETWKAMEAVYKKGLVKSIGISNFNKEQIERLLQNTEVVPVTNQIELSPFLNQKKLAEFCKSKNITITAYSPLGSGEPKLLNDPKLKEIAAKHNKTTAQLLIKYPIQNGCICIPKSVTKSRIAENINIFDFEFSAEEMNFLNNLDKNLRTCPFEETKEHTYYPFHAEY</sequence>
<comment type="caution">
    <text evidence="1">The sequence shown here is derived from an EMBL/GenBank/DDBJ whole genome shotgun (WGS) entry which is preliminary data.</text>
</comment>
<dbReference type="EMBL" id="CM043020">
    <property type="protein sequence ID" value="KAI4459765.1"/>
    <property type="molecule type" value="Genomic_DNA"/>
</dbReference>
<keyword evidence="2" id="KW-1185">Reference proteome</keyword>
<name>A0ACB9SYW0_HOLOL</name>
<evidence type="ECO:0000313" key="1">
    <source>
        <dbReference type="EMBL" id="KAI4459765.1"/>
    </source>
</evidence>